<dbReference type="NCBIfam" id="TIGR01709">
    <property type="entry name" value="typeII_sec_gspL"/>
    <property type="match status" value="1"/>
</dbReference>
<evidence type="ECO:0000256" key="1">
    <source>
        <dbReference type="ARBA" id="ARBA00004533"/>
    </source>
</evidence>
<evidence type="ECO:0000313" key="11">
    <source>
        <dbReference type="EMBL" id="BCR05988.1"/>
    </source>
</evidence>
<comment type="similarity">
    <text evidence="2">Belongs to the GSP L family.</text>
</comment>
<evidence type="ECO:0000256" key="5">
    <source>
        <dbReference type="ARBA" id="ARBA00022519"/>
    </source>
</evidence>
<evidence type="ECO:0000256" key="2">
    <source>
        <dbReference type="ARBA" id="ARBA00005318"/>
    </source>
</evidence>
<dbReference type="Proteomes" id="UP001319827">
    <property type="component" value="Chromosome"/>
</dbReference>
<keyword evidence="6" id="KW-0812">Transmembrane</keyword>
<comment type="subcellular location">
    <subcellularLocation>
        <location evidence="1">Cell inner membrane</location>
    </subcellularLocation>
</comment>
<dbReference type="Gene3D" id="3.30.420.40">
    <property type="match status" value="1"/>
</dbReference>
<keyword evidence="4" id="KW-1003">Cell membrane</keyword>
<keyword evidence="3" id="KW-0813">Transport</keyword>
<feature type="domain" description="GspL periplasmic" evidence="10">
    <location>
        <begin position="298"/>
        <end position="430"/>
    </location>
</feature>
<evidence type="ECO:0000259" key="10">
    <source>
        <dbReference type="Pfam" id="PF12693"/>
    </source>
</evidence>
<dbReference type="SUPFAM" id="SSF53067">
    <property type="entry name" value="Actin-like ATPase domain"/>
    <property type="match status" value="1"/>
</dbReference>
<evidence type="ECO:0000256" key="4">
    <source>
        <dbReference type="ARBA" id="ARBA00022475"/>
    </source>
</evidence>
<protein>
    <recommendedName>
        <fullName evidence="10">GspL periplasmic domain-containing protein</fullName>
    </recommendedName>
</protein>
<accession>A0ABM8HZ48</accession>
<evidence type="ECO:0000256" key="6">
    <source>
        <dbReference type="ARBA" id="ARBA00022692"/>
    </source>
</evidence>
<evidence type="ECO:0000313" key="12">
    <source>
        <dbReference type="Proteomes" id="UP001319827"/>
    </source>
</evidence>
<dbReference type="Gene3D" id="3.30.1490.300">
    <property type="match status" value="1"/>
</dbReference>
<gene>
    <name evidence="11" type="ORF">DESUT3_30570</name>
</gene>
<dbReference type="InterPro" id="IPR043129">
    <property type="entry name" value="ATPase_NBD"/>
</dbReference>
<evidence type="ECO:0000256" key="3">
    <source>
        <dbReference type="ARBA" id="ARBA00022448"/>
    </source>
</evidence>
<reference evidence="11 12" key="2">
    <citation type="journal article" date="2021" name="Int. J. Syst. Evol. Microbiol.">
        <title>Isolation and Polyphasic Characterization of Desulfuromonas versatilis sp. Nov., an Electrogenic Bacteria Capable of Versatile Metabolism Isolated from a Graphene Oxide-Reducing Enrichment Culture.</title>
        <authorList>
            <person name="Xie L."/>
            <person name="Yoshida N."/>
            <person name="Ishii S."/>
            <person name="Meng L."/>
        </authorList>
    </citation>
    <scope>NUCLEOTIDE SEQUENCE [LARGE SCALE GENOMIC DNA]</scope>
    <source>
        <strain evidence="11 12">NIT-T3</strain>
    </source>
</reference>
<proteinExistence type="inferred from homology"/>
<keyword evidence="9" id="KW-0472">Membrane</keyword>
<evidence type="ECO:0000256" key="9">
    <source>
        <dbReference type="ARBA" id="ARBA00023136"/>
    </source>
</evidence>
<dbReference type="EMBL" id="AP024355">
    <property type="protein sequence ID" value="BCR05988.1"/>
    <property type="molecule type" value="Genomic_DNA"/>
</dbReference>
<dbReference type="RefSeq" id="WP_221249376.1">
    <property type="nucleotide sequence ID" value="NZ_AP024355.1"/>
</dbReference>
<dbReference type="Pfam" id="PF12693">
    <property type="entry name" value="GspL_C"/>
    <property type="match status" value="1"/>
</dbReference>
<sequence>MAKRLIGIDIDRDQVRIAVVSEEKGVYTLSALERAGFATAQELAAAIREALQGEARYGDRMAAALPAGEAFVRWLQFPFSDGKKIEAALPFELSAQLPVPVEDSVLSFQKPVASGEKFQVAAAAVRQEVVREFLLPFDQAAIPLNFLDVAPFAFAGGLRESCPDGILLLLRAAEVTVARLAEGRVADYLLLPAAPKDEAGLVRRLQREIALLQRKAGLSELPVLLAGAGATPGLAESLRQADIQAELPRLPFGGESLEAEFIPAAALALRAGIPEKEHEFNLRSGPFAMKSEWASLKRGLVTAAGLLLLTSAALTASAWLNYNHKAGRAEALQQEMVRIYRQTFPGARAIVDVPLQMRSGITELEKRGRLIGAGVQGTALGVLREVSATLPEDVTLDVRDLTYGPDSVRLEGYTTSFDAINRMARSLEKSPLFKEAQISDAKMSLDGSRVDFRMNLTFSEEQQAR</sequence>
<name>A0ABM8HZ48_9BACT</name>
<evidence type="ECO:0000256" key="7">
    <source>
        <dbReference type="ARBA" id="ARBA00022927"/>
    </source>
</evidence>
<keyword evidence="5" id="KW-0997">Cell inner membrane</keyword>
<keyword evidence="7" id="KW-0653">Protein transport</keyword>
<dbReference type="InterPro" id="IPR025691">
    <property type="entry name" value="GspL_pp_dom"/>
</dbReference>
<organism evidence="11 12">
    <name type="scientific">Desulfuromonas versatilis</name>
    <dbReference type="NCBI Taxonomy" id="2802975"/>
    <lineage>
        <taxon>Bacteria</taxon>
        <taxon>Pseudomonadati</taxon>
        <taxon>Thermodesulfobacteriota</taxon>
        <taxon>Desulfuromonadia</taxon>
        <taxon>Desulfuromonadales</taxon>
        <taxon>Desulfuromonadaceae</taxon>
        <taxon>Desulfuromonas</taxon>
    </lineage>
</organism>
<dbReference type="InterPro" id="IPR007812">
    <property type="entry name" value="T2SS_protein-GspL"/>
</dbReference>
<reference evidence="11 12" key="1">
    <citation type="journal article" date="2016" name="C (Basel)">
        <title>Selective Growth of and Electricity Production by Marine Exoelectrogenic Bacteria in Self-Aggregated Hydrogel of Microbially Reduced Graphene Oxide.</title>
        <authorList>
            <person name="Yoshida N."/>
            <person name="Goto Y."/>
            <person name="Miyata Y."/>
        </authorList>
    </citation>
    <scope>NUCLEOTIDE SEQUENCE [LARGE SCALE GENOMIC DNA]</scope>
    <source>
        <strain evidence="11 12">NIT-T3</strain>
    </source>
</reference>
<keyword evidence="8" id="KW-1133">Transmembrane helix</keyword>
<keyword evidence="12" id="KW-1185">Reference proteome</keyword>
<evidence type="ECO:0000256" key="8">
    <source>
        <dbReference type="ARBA" id="ARBA00022989"/>
    </source>
</evidence>